<proteinExistence type="predicted"/>
<name>A0ABQ9HZD5_9NEOP</name>
<comment type="caution">
    <text evidence="2">The sequence shown here is derived from an EMBL/GenBank/DDBJ whole genome shotgun (WGS) entry which is preliminary data.</text>
</comment>
<dbReference type="EMBL" id="JARBHB010000003">
    <property type="protein sequence ID" value="KAJ8889612.1"/>
    <property type="molecule type" value="Genomic_DNA"/>
</dbReference>
<gene>
    <name evidence="2" type="ORF">PR048_009112</name>
</gene>
<feature type="region of interest" description="Disordered" evidence="1">
    <location>
        <begin position="540"/>
        <end position="569"/>
    </location>
</feature>
<sequence>MVGLILVAVTCRGPHRACDVMAGLGLEAGVKRDPCYPCDAMAGLGLEVVGWMVLGRACGKHCRPYFGSWKAEGATPNLGYRGRPWLSSARGHAEPVISWATLVCKKVGGGGHADPVMAWMALICKWEGGGGSHRACDVMLGLGLEAGWRRGLHRACDFMAGIGLEAGGQWVLRLACGVMAGLILESEGGGARAEPVMSWPALVWKQVGGRGHGLSHLVLSPMAVILIRGYDGRRSKLLGSFILVGVTTEKDATCHPSRKVGTVRRDSWYSGVSHSDSEGGNMLLSYCRNLPAHRSPLLHHTLHTTWHCKHILTCSCQFADLHKTRSRKTDIPTSPVVSEWSDSVSLFVRCADYSGVPGIKNNHTSTLCACPRRLGLLWGWYGVANYSCDSIPQQYDPAHVPYTNIPLALRVRMIFQHDDTPPHFHCAEVQHLNVPFPERWVGQGGFHPWVPQLPDISPNVLHRGIDEGYCLPRGCKNTRMAIGSRPQLRPCSKCLPRQTASHTSAKHVPRVVQQSMSHFFSYSIKSFVVTLISHPTHPCTPLQQGDTTDCRPQPVPSTVSDSGSTVGHT</sequence>
<organism evidence="2 3">
    <name type="scientific">Dryococelus australis</name>
    <dbReference type="NCBI Taxonomy" id="614101"/>
    <lineage>
        <taxon>Eukaryota</taxon>
        <taxon>Metazoa</taxon>
        <taxon>Ecdysozoa</taxon>
        <taxon>Arthropoda</taxon>
        <taxon>Hexapoda</taxon>
        <taxon>Insecta</taxon>
        <taxon>Pterygota</taxon>
        <taxon>Neoptera</taxon>
        <taxon>Polyneoptera</taxon>
        <taxon>Phasmatodea</taxon>
        <taxon>Verophasmatodea</taxon>
        <taxon>Anareolatae</taxon>
        <taxon>Phasmatidae</taxon>
        <taxon>Eurycanthinae</taxon>
        <taxon>Dryococelus</taxon>
    </lineage>
</organism>
<accession>A0ABQ9HZD5</accession>
<protein>
    <submittedName>
        <fullName evidence="2">Uncharacterized protein</fullName>
    </submittedName>
</protein>
<reference evidence="2 3" key="1">
    <citation type="submission" date="2023-02" db="EMBL/GenBank/DDBJ databases">
        <title>LHISI_Scaffold_Assembly.</title>
        <authorList>
            <person name="Stuart O.P."/>
            <person name="Cleave R."/>
            <person name="Magrath M.J.L."/>
            <person name="Mikheyev A.S."/>
        </authorList>
    </citation>
    <scope>NUCLEOTIDE SEQUENCE [LARGE SCALE GENOMIC DNA]</scope>
    <source>
        <strain evidence="2">Daus_M_001</strain>
        <tissue evidence="2">Leg muscle</tissue>
    </source>
</reference>
<feature type="compositionally biased region" description="Polar residues" evidence="1">
    <location>
        <begin position="556"/>
        <end position="569"/>
    </location>
</feature>
<keyword evidence="3" id="KW-1185">Reference proteome</keyword>
<evidence type="ECO:0000313" key="2">
    <source>
        <dbReference type="EMBL" id="KAJ8889612.1"/>
    </source>
</evidence>
<evidence type="ECO:0000313" key="3">
    <source>
        <dbReference type="Proteomes" id="UP001159363"/>
    </source>
</evidence>
<dbReference type="Proteomes" id="UP001159363">
    <property type="component" value="Chromosome 3"/>
</dbReference>
<evidence type="ECO:0000256" key="1">
    <source>
        <dbReference type="SAM" id="MobiDB-lite"/>
    </source>
</evidence>